<dbReference type="EMBL" id="JGZJ01000002">
    <property type="protein sequence ID" value="KFI84058.1"/>
    <property type="molecule type" value="Genomic_DNA"/>
</dbReference>
<dbReference type="GO" id="GO:0005886">
    <property type="term" value="C:plasma membrane"/>
    <property type="evidence" value="ECO:0007669"/>
    <property type="project" value="UniProtKB-SubCell"/>
</dbReference>
<dbReference type="PANTHER" id="PTHR23028:SF53">
    <property type="entry name" value="ACYL_TRANSF_3 DOMAIN-CONTAINING PROTEIN"/>
    <property type="match status" value="1"/>
</dbReference>
<sequence length="619" mass="67036">MRRTMRYSGMDGIKGLALIGVIWYHLSQRTLPGGFIGVEVFYTVSGFLLATSLLNEYRERGAIRVGRFYVRRLLRLWPALVVMVPTVACLGMIIDRDTLVGIAGRSMAALTFSTNWYEIATGGSYFASTSPQLLRHLWFVALMAQVIVVLPVLVALTERLVGERLRPLVPLALAVISVVLMGVLYTPGADPTMVYFNTGTHCFGILFGVFLAWLAAGQEGMPRFALAIAGHVMPWIATAALIAMGVIATRIEQDGAAFRGGLAIVALLTMLVIVGTMPRSSWMHGLLCWRPLVLLGRYSYGLYLWHWPLYLLMQCLLPGWRGDGIWLIWMLTLVASAAMTAVSWVCVERPLLRWSKAGRGSAGRDGTDCRSVAWFRIGVAAVVVIALYLGLAQAISVAPAKSSVQAMLEQNQAALDAEAQQREIDAKAAEEARHRAEELAKAREQAKAEILQTMDGHDITVVGDSVTVGSTPALQQALPGVVVDAKTSRFIQDVPQIVSQLKAQGQLRRFVVISANTNAAATQDSFEQIAAAAGEGHVLVIMTGYGDRSWIPVANQGAGDYVRAHPDSAVIADWSTAIGAHTEMLTSDGIHPITDGMALYADVVKNTIADWMAMEATAS</sequence>
<keyword evidence="2" id="KW-1003">Cell membrane</keyword>
<proteinExistence type="predicted"/>
<feature type="transmembrane region" description="Helical" evidence="9">
    <location>
        <begin position="228"/>
        <end position="251"/>
    </location>
</feature>
<gene>
    <name evidence="11" type="ORF">BPULL_1820</name>
</gene>
<protein>
    <submittedName>
        <fullName evidence="11">Lipopolysaccharide modification acyl transferase</fullName>
    </submittedName>
</protein>
<dbReference type="SUPFAM" id="SSF52266">
    <property type="entry name" value="SGNH hydrolase"/>
    <property type="match status" value="1"/>
</dbReference>
<dbReference type="InterPro" id="IPR036514">
    <property type="entry name" value="SGNH_hydro_sf"/>
</dbReference>
<comment type="caution">
    <text evidence="11">The sequence shown here is derived from an EMBL/GenBank/DDBJ whole genome shotgun (WGS) entry which is preliminary data.</text>
</comment>
<comment type="subcellular location">
    <subcellularLocation>
        <location evidence="1">Cell membrane</location>
        <topology evidence="1">Multi-pass membrane protein</topology>
    </subcellularLocation>
</comment>
<feature type="transmembrane region" description="Helical" evidence="9">
    <location>
        <begin position="257"/>
        <end position="275"/>
    </location>
</feature>
<evidence type="ECO:0000313" key="11">
    <source>
        <dbReference type="EMBL" id="KFI84058.1"/>
    </source>
</evidence>
<feature type="transmembrane region" description="Helical" evidence="9">
    <location>
        <begin position="76"/>
        <end position="94"/>
    </location>
</feature>
<dbReference type="Proteomes" id="UP000029109">
    <property type="component" value="Unassembled WGS sequence"/>
</dbReference>
<evidence type="ECO:0000313" key="12">
    <source>
        <dbReference type="Proteomes" id="UP000029109"/>
    </source>
</evidence>
<keyword evidence="3 11" id="KW-0808">Transferase</keyword>
<keyword evidence="4 9" id="KW-0812">Transmembrane</keyword>
<keyword evidence="5 9" id="KW-1133">Transmembrane helix</keyword>
<feature type="transmembrane region" description="Helical" evidence="9">
    <location>
        <begin position="32"/>
        <end position="55"/>
    </location>
</feature>
<dbReference type="InterPro" id="IPR050879">
    <property type="entry name" value="Acyltransferase_3"/>
</dbReference>
<evidence type="ECO:0000256" key="2">
    <source>
        <dbReference type="ARBA" id="ARBA00022475"/>
    </source>
</evidence>
<feature type="transmembrane region" description="Helical" evidence="9">
    <location>
        <begin position="373"/>
        <end position="395"/>
    </location>
</feature>
<evidence type="ECO:0000256" key="8">
    <source>
        <dbReference type="SAM" id="Coils"/>
    </source>
</evidence>
<keyword evidence="8" id="KW-0175">Coiled coil</keyword>
<dbReference type="GO" id="GO:0016747">
    <property type="term" value="F:acyltransferase activity, transferring groups other than amino-acyl groups"/>
    <property type="evidence" value="ECO:0007669"/>
    <property type="project" value="InterPro"/>
</dbReference>
<dbReference type="PANTHER" id="PTHR23028">
    <property type="entry name" value="ACETYLTRANSFERASE"/>
    <property type="match status" value="1"/>
</dbReference>
<feature type="coiled-coil region" evidence="8">
    <location>
        <begin position="419"/>
        <end position="449"/>
    </location>
</feature>
<reference evidence="11 12" key="1">
    <citation type="submission" date="2014-03" db="EMBL/GenBank/DDBJ databases">
        <title>Genomics of Bifidobacteria.</title>
        <authorList>
            <person name="Ventura M."/>
            <person name="Milani C."/>
            <person name="Lugli G.A."/>
        </authorList>
    </citation>
    <scope>NUCLEOTIDE SEQUENCE [LARGE SCALE GENOMIC DNA]</scope>
    <source>
        <strain evidence="11 12">LMG 21816</strain>
    </source>
</reference>
<accession>A0A7V8HRI8</accession>
<evidence type="ECO:0000256" key="3">
    <source>
        <dbReference type="ARBA" id="ARBA00022679"/>
    </source>
</evidence>
<feature type="transmembrane region" description="Helical" evidence="9">
    <location>
        <begin position="136"/>
        <end position="156"/>
    </location>
</feature>
<evidence type="ECO:0000256" key="7">
    <source>
        <dbReference type="ARBA" id="ARBA00023315"/>
    </source>
</evidence>
<dbReference type="Pfam" id="PF01757">
    <property type="entry name" value="Acyl_transf_3"/>
    <property type="match status" value="1"/>
</dbReference>
<evidence type="ECO:0000256" key="6">
    <source>
        <dbReference type="ARBA" id="ARBA00023136"/>
    </source>
</evidence>
<evidence type="ECO:0000256" key="9">
    <source>
        <dbReference type="SAM" id="Phobius"/>
    </source>
</evidence>
<feature type="transmembrane region" description="Helical" evidence="9">
    <location>
        <begin position="326"/>
        <end position="347"/>
    </location>
</feature>
<evidence type="ECO:0000256" key="5">
    <source>
        <dbReference type="ARBA" id="ARBA00022989"/>
    </source>
</evidence>
<feature type="transmembrane region" description="Helical" evidence="9">
    <location>
        <begin position="194"/>
        <end position="216"/>
    </location>
</feature>
<feature type="transmembrane region" description="Helical" evidence="9">
    <location>
        <begin position="168"/>
        <end position="188"/>
    </location>
</feature>
<organism evidence="11 12">
    <name type="scientific">Bifidobacterium pullorum</name>
    <dbReference type="NCBI Taxonomy" id="78448"/>
    <lineage>
        <taxon>Bacteria</taxon>
        <taxon>Bacillati</taxon>
        <taxon>Actinomycetota</taxon>
        <taxon>Actinomycetes</taxon>
        <taxon>Bifidobacteriales</taxon>
        <taxon>Bifidobacteriaceae</taxon>
        <taxon>Bifidobacterium</taxon>
    </lineage>
</organism>
<feature type="domain" description="Acyltransferase 3" evidence="10">
    <location>
        <begin position="8"/>
        <end position="347"/>
    </location>
</feature>
<evidence type="ECO:0000256" key="1">
    <source>
        <dbReference type="ARBA" id="ARBA00004651"/>
    </source>
</evidence>
<dbReference type="Gene3D" id="3.40.50.1110">
    <property type="entry name" value="SGNH hydrolase"/>
    <property type="match status" value="1"/>
</dbReference>
<feature type="transmembrane region" description="Helical" evidence="9">
    <location>
        <begin position="7"/>
        <end position="26"/>
    </location>
</feature>
<evidence type="ECO:0000259" key="10">
    <source>
        <dbReference type="Pfam" id="PF01757"/>
    </source>
</evidence>
<feature type="transmembrane region" description="Helical" evidence="9">
    <location>
        <begin position="287"/>
        <end position="306"/>
    </location>
</feature>
<name>A0A7V8HRI8_9BIFI</name>
<keyword evidence="7" id="KW-0012">Acyltransferase</keyword>
<dbReference type="AlphaFoldDB" id="A0A7V8HRI8"/>
<keyword evidence="6 9" id="KW-0472">Membrane</keyword>
<dbReference type="InterPro" id="IPR002656">
    <property type="entry name" value="Acyl_transf_3_dom"/>
</dbReference>
<evidence type="ECO:0000256" key="4">
    <source>
        <dbReference type="ARBA" id="ARBA00022692"/>
    </source>
</evidence>
<dbReference type="GO" id="GO:0009103">
    <property type="term" value="P:lipopolysaccharide biosynthetic process"/>
    <property type="evidence" value="ECO:0007669"/>
    <property type="project" value="TreeGrafter"/>
</dbReference>